<organism evidence="9 10">
    <name type="scientific">Pseudomonas abietaniphila</name>
    <dbReference type="NCBI Taxonomy" id="89065"/>
    <lineage>
        <taxon>Bacteria</taxon>
        <taxon>Pseudomonadati</taxon>
        <taxon>Pseudomonadota</taxon>
        <taxon>Gammaproteobacteria</taxon>
        <taxon>Pseudomonadales</taxon>
        <taxon>Pseudomonadaceae</taxon>
        <taxon>Pseudomonas</taxon>
    </lineage>
</organism>
<proteinExistence type="inferred from homology"/>
<dbReference type="GO" id="GO:0008170">
    <property type="term" value="F:N-methyltransferase activity"/>
    <property type="evidence" value="ECO:0007669"/>
    <property type="project" value="InterPro"/>
</dbReference>
<name>A0A1G8QUY5_9PSED</name>
<keyword evidence="3 9" id="KW-0489">Methyltransferase</keyword>
<dbReference type="InterPro" id="IPR029063">
    <property type="entry name" value="SAM-dependent_MTases_sf"/>
</dbReference>
<evidence type="ECO:0000313" key="10">
    <source>
        <dbReference type="Proteomes" id="UP000182894"/>
    </source>
</evidence>
<dbReference type="SUPFAM" id="SSF53335">
    <property type="entry name" value="S-adenosyl-L-methionine-dependent methyltransferases"/>
    <property type="match status" value="1"/>
</dbReference>
<dbReference type="Pfam" id="PF02384">
    <property type="entry name" value="N6_Mtase"/>
    <property type="match status" value="1"/>
</dbReference>
<keyword evidence="6" id="KW-0680">Restriction system</keyword>
<keyword evidence="4" id="KW-0808">Transferase</keyword>
<dbReference type="AlphaFoldDB" id="A0A1G8QUY5"/>
<dbReference type="PANTHER" id="PTHR42933">
    <property type="entry name" value="SLR6095 PROTEIN"/>
    <property type="match status" value="1"/>
</dbReference>
<evidence type="ECO:0000256" key="7">
    <source>
        <dbReference type="ARBA" id="ARBA00047942"/>
    </source>
</evidence>
<protein>
    <recommendedName>
        <fullName evidence="2">site-specific DNA-methyltransferase (adenine-specific)</fullName>
        <ecNumber evidence="2">2.1.1.72</ecNumber>
    </recommendedName>
</protein>
<evidence type="ECO:0000256" key="3">
    <source>
        <dbReference type="ARBA" id="ARBA00022603"/>
    </source>
</evidence>
<dbReference type="Proteomes" id="UP000182894">
    <property type="component" value="Unassembled WGS sequence"/>
</dbReference>
<dbReference type="InterPro" id="IPR051537">
    <property type="entry name" value="DNA_Adenine_Mtase"/>
</dbReference>
<dbReference type="GO" id="GO:0009307">
    <property type="term" value="P:DNA restriction-modification system"/>
    <property type="evidence" value="ECO:0007669"/>
    <property type="project" value="UniProtKB-KW"/>
</dbReference>
<dbReference type="RefSeq" id="WP_244165917.1">
    <property type="nucleotide sequence ID" value="NZ_FNCO01000021.1"/>
</dbReference>
<dbReference type="STRING" id="89065.SAMN05216605_12170"/>
<dbReference type="GO" id="GO:0003677">
    <property type="term" value="F:DNA binding"/>
    <property type="evidence" value="ECO:0007669"/>
    <property type="project" value="InterPro"/>
</dbReference>
<gene>
    <name evidence="9" type="ORF">SAMN05216605_12170</name>
</gene>
<sequence length="249" mass="27182">MPEILAFRGLLVGVMHYEYTTNLFGDATMASKLVRAVPSVIKPLADALSDGHRYPPGEMFRFFLGSVMEVWGYQPWYPVPADAQPLVQQAIGCYDQALSKEEPFKDILGILYEELASHGGKQLLGQFFTPWSIASMMARMNADPDHQTSGNGLKAFSDPACGSGVMLLAKANQLLEANGPDELRNWQFHGCDIDGICARMTAIQLAANCAVHRLEIGEIIIQQGNTLSLSETKTMIMYATAPPKVALAS</sequence>
<evidence type="ECO:0000256" key="4">
    <source>
        <dbReference type="ARBA" id="ARBA00022679"/>
    </source>
</evidence>
<evidence type="ECO:0000256" key="6">
    <source>
        <dbReference type="ARBA" id="ARBA00022747"/>
    </source>
</evidence>
<comment type="catalytic activity">
    <reaction evidence="7">
        <text>a 2'-deoxyadenosine in DNA + S-adenosyl-L-methionine = an N(6)-methyl-2'-deoxyadenosine in DNA + S-adenosyl-L-homocysteine + H(+)</text>
        <dbReference type="Rhea" id="RHEA:15197"/>
        <dbReference type="Rhea" id="RHEA-COMP:12418"/>
        <dbReference type="Rhea" id="RHEA-COMP:12419"/>
        <dbReference type="ChEBI" id="CHEBI:15378"/>
        <dbReference type="ChEBI" id="CHEBI:57856"/>
        <dbReference type="ChEBI" id="CHEBI:59789"/>
        <dbReference type="ChEBI" id="CHEBI:90615"/>
        <dbReference type="ChEBI" id="CHEBI:90616"/>
        <dbReference type="EC" id="2.1.1.72"/>
    </reaction>
</comment>
<dbReference type="EC" id="2.1.1.72" evidence="2"/>
<dbReference type="Gene3D" id="3.40.50.150">
    <property type="entry name" value="Vaccinia Virus protein VP39"/>
    <property type="match status" value="1"/>
</dbReference>
<evidence type="ECO:0000256" key="2">
    <source>
        <dbReference type="ARBA" id="ARBA00011900"/>
    </source>
</evidence>
<feature type="domain" description="DNA methylase adenine-specific" evidence="8">
    <location>
        <begin position="105"/>
        <end position="233"/>
    </location>
</feature>
<dbReference type="InterPro" id="IPR003356">
    <property type="entry name" value="DNA_methylase_A-5"/>
</dbReference>
<keyword evidence="10" id="KW-1185">Reference proteome</keyword>
<evidence type="ECO:0000256" key="1">
    <source>
        <dbReference type="ARBA" id="ARBA00006594"/>
    </source>
</evidence>
<dbReference type="GO" id="GO:0032259">
    <property type="term" value="P:methylation"/>
    <property type="evidence" value="ECO:0007669"/>
    <property type="project" value="UniProtKB-KW"/>
</dbReference>
<reference evidence="10" key="1">
    <citation type="submission" date="2016-10" db="EMBL/GenBank/DDBJ databases">
        <authorList>
            <person name="Varghese N."/>
            <person name="Submissions S."/>
        </authorList>
    </citation>
    <scope>NUCLEOTIDE SEQUENCE [LARGE SCALE GENOMIC DNA]</scope>
    <source>
        <strain evidence="10">ATCC 700689</strain>
    </source>
</reference>
<accession>A0A1G8QUY5</accession>
<evidence type="ECO:0000313" key="9">
    <source>
        <dbReference type="EMBL" id="SDJ08443.1"/>
    </source>
</evidence>
<keyword evidence="5" id="KW-0949">S-adenosyl-L-methionine</keyword>
<evidence type="ECO:0000256" key="5">
    <source>
        <dbReference type="ARBA" id="ARBA00022691"/>
    </source>
</evidence>
<dbReference type="GO" id="GO:0009007">
    <property type="term" value="F:site-specific DNA-methyltransferase (adenine-specific) activity"/>
    <property type="evidence" value="ECO:0007669"/>
    <property type="project" value="UniProtKB-EC"/>
</dbReference>
<evidence type="ECO:0000259" key="8">
    <source>
        <dbReference type="Pfam" id="PF02384"/>
    </source>
</evidence>
<comment type="similarity">
    <text evidence="1">Belongs to the N(4)/N(6)-methyltransferase family.</text>
</comment>
<dbReference type="EMBL" id="FNCO01000021">
    <property type="protein sequence ID" value="SDJ08443.1"/>
    <property type="molecule type" value="Genomic_DNA"/>
</dbReference>
<dbReference type="PRINTS" id="PR00507">
    <property type="entry name" value="N12N6MTFRASE"/>
</dbReference>
<dbReference type="PANTHER" id="PTHR42933:SF3">
    <property type="entry name" value="TYPE I RESTRICTION ENZYME MJAVIII METHYLASE SUBUNIT"/>
    <property type="match status" value="1"/>
</dbReference>